<dbReference type="InterPro" id="IPR000792">
    <property type="entry name" value="Tscrpt_reg_LuxR_C"/>
</dbReference>
<feature type="domain" description="HTH luxR-type" evidence="7">
    <location>
        <begin position="155"/>
        <end position="220"/>
    </location>
</feature>
<evidence type="ECO:0000259" key="7">
    <source>
        <dbReference type="PROSITE" id="PS50043"/>
    </source>
</evidence>
<reference evidence="9 10" key="1">
    <citation type="submission" date="2016-05" db="EMBL/GenBank/DDBJ databases">
        <title>Paenibacillus oryzae. sp. nov., isolated from the rice root.</title>
        <authorList>
            <person name="Zhang J."/>
            <person name="Zhang X."/>
        </authorList>
    </citation>
    <scope>NUCLEOTIDE SEQUENCE [LARGE SCALE GENOMIC DNA]</scope>
    <source>
        <strain evidence="9 10">1DrF-4</strain>
    </source>
</reference>
<evidence type="ECO:0000256" key="3">
    <source>
        <dbReference type="ARBA" id="ARBA00023125"/>
    </source>
</evidence>
<dbReference type="InterPro" id="IPR016032">
    <property type="entry name" value="Sig_transdc_resp-reg_C-effctor"/>
</dbReference>
<dbReference type="InterPro" id="IPR058245">
    <property type="entry name" value="NreC/VraR/RcsB-like_REC"/>
</dbReference>
<dbReference type="InterPro" id="IPR011006">
    <property type="entry name" value="CheY-like_superfamily"/>
</dbReference>
<feature type="region of interest" description="Disordered" evidence="6">
    <location>
        <begin position="209"/>
        <end position="233"/>
    </location>
</feature>
<evidence type="ECO:0000256" key="4">
    <source>
        <dbReference type="ARBA" id="ARBA00023163"/>
    </source>
</evidence>
<dbReference type="PROSITE" id="PS50043">
    <property type="entry name" value="HTH_LUXR_2"/>
    <property type="match status" value="1"/>
</dbReference>
<dbReference type="EMBL" id="LYPA01000064">
    <property type="protein sequence ID" value="OBR65140.1"/>
    <property type="molecule type" value="Genomic_DNA"/>
</dbReference>
<name>A0A1A5YIB0_9BACL</name>
<keyword evidence="2" id="KW-0805">Transcription regulation</keyword>
<organism evidence="9 10">
    <name type="scientific">Paenibacillus oryzae</name>
    <dbReference type="NCBI Taxonomy" id="1844972"/>
    <lineage>
        <taxon>Bacteria</taxon>
        <taxon>Bacillati</taxon>
        <taxon>Bacillota</taxon>
        <taxon>Bacilli</taxon>
        <taxon>Bacillales</taxon>
        <taxon>Paenibacillaceae</taxon>
        <taxon>Paenibacillus</taxon>
    </lineage>
</organism>
<dbReference type="Gene3D" id="3.40.50.2300">
    <property type="match status" value="1"/>
</dbReference>
<dbReference type="SUPFAM" id="SSF52172">
    <property type="entry name" value="CheY-like"/>
    <property type="match status" value="1"/>
</dbReference>
<evidence type="ECO:0000256" key="1">
    <source>
        <dbReference type="ARBA" id="ARBA00022553"/>
    </source>
</evidence>
<dbReference type="STRING" id="1844972.A7K91_05460"/>
<protein>
    <submittedName>
        <fullName evidence="9">DNA-binding response regulator</fullName>
    </submittedName>
</protein>
<dbReference type="GO" id="GO:0003677">
    <property type="term" value="F:DNA binding"/>
    <property type="evidence" value="ECO:0007669"/>
    <property type="project" value="UniProtKB-KW"/>
</dbReference>
<dbReference type="GO" id="GO:0000160">
    <property type="term" value="P:phosphorelay signal transduction system"/>
    <property type="evidence" value="ECO:0007669"/>
    <property type="project" value="InterPro"/>
</dbReference>
<dbReference type="PANTHER" id="PTHR43214">
    <property type="entry name" value="TWO-COMPONENT RESPONSE REGULATOR"/>
    <property type="match status" value="1"/>
</dbReference>
<evidence type="ECO:0000313" key="10">
    <source>
        <dbReference type="Proteomes" id="UP000092024"/>
    </source>
</evidence>
<keyword evidence="4" id="KW-0804">Transcription</keyword>
<dbReference type="CDD" id="cd06170">
    <property type="entry name" value="LuxR_C_like"/>
    <property type="match status" value="1"/>
</dbReference>
<gene>
    <name evidence="9" type="ORF">A7K91_05460</name>
</gene>
<dbReference type="OrthoDB" id="192836at2"/>
<evidence type="ECO:0000256" key="6">
    <source>
        <dbReference type="SAM" id="MobiDB-lite"/>
    </source>
</evidence>
<dbReference type="Pfam" id="PF00072">
    <property type="entry name" value="Response_reg"/>
    <property type="match status" value="1"/>
</dbReference>
<evidence type="ECO:0000256" key="5">
    <source>
        <dbReference type="PROSITE-ProRule" id="PRU00169"/>
    </source>
</evidence>
<accession>A0A1A5YIB0</accession>
<dbReference type="SMART" id="SM00448">
    <property type="entry name" value="REC"/>
    <property type="match status" value="1"/>
</dbReference>
<evidence type="ECO:0000256" key="2">
    <source>
        <dbReference type="ARBA" id="ARBA00023015"/>
    </source>
</evidence>
<evidence type="ECO:0000313" key="9">
    <source>
        <dbReference type="EMBL" id="OBR65140.1"/>
    </source>
</evidence>
<dbReference type="GO" id="GO:0006355">
    <property type="term" value="P:regulation of DNA-templated transcription"/>
    <property type="evidence" value="ECO:0007669"/>
    <property type="project" value="InterPro"/>
</dbReference>
<dbReference type="Pfam" id="PF00196">
    <property type="entry name" value="GerE"/>
    <property type="match status" value="1"/>
</dbReference>
<dbReference type="AlphaFoldDB" id="A0A1A5YIB0"/>
<feature type="modified residue" description="4-aspartylphosphate" evidence="5">
    <location>
        <position position="61"/>
    </location>
</feature>
<evidence type="ECO:0000259" key="8">
    <source>
        <dbReference type="PROSITE" id="PS50110"/>
    </source>
</evidence>
<feature type="domain" description="Response regulatory" evidence="8">
    <location>
        <begin position="4"/>
        <end position="126"/>
    </location>
</feature>
<dbReference type="PRINTS" id="PR00038">
    <property type="entry name" value="HTHLUXR"/>
</dbReference>
<sequence>MMIRVGLLEDDPDWRRGLVDFLGSLPDIQLIWSAKDGEELRQALGKMDGDASAGVDVMLMDIMIDGKPEGVKLAEETAISTGARIIMLTSMEEKELILKSFQAGAIDYQLKSSFENLPDAIRAAYAKQSPISPAAAEQLREEFRRLKGIEREFEARKVGDLITPSELQLLSLIDEGYSQPQIADKLFITLRTVKNHVGNILRKLGAQGSKEAAGKARELGLLDGAKDKERDKE</sequence>
<dbReference type="InterPro" id="IPR039420">
    <property type="entry name" value="WalR-like"/>
</dbReference>
<dbReference type="InterPro" id="IPR001789">
    <property type="entry name" value="Sig_transdc_resp-reg_receiver"/>
</dbReference>
<dbReference type="SMART" id="SM00421">
    <property type="entry name" value="HTH_LUXR"/>
    <property type="match status" value="1"/>
</dbReference>
<keyword evidence="3 9" id="KW-0238">DNA-binding</keyword>
<comment type="caution">
    <text evidence="9">The sequence shown here is derived from an EMBL/GenBank/DDBJ whole genome shotgun (WGS) entry which is preliminary data.</text>
</comment>
<dbReference type="PANTHER" id="PTHR43214:SF43">
    <property type="entry name" value="TWO-COMPONENT RESPONSE REGULATOR"/>
    <property type="match status" value="1"/>
</dbReference>
<dbReference type="Proteomes" id="UP000092024">
    <property type="component" value="Unassembled WGS sequence"/>
</dbReference>
<keyword evidence="1 5" id="KW-0597">Phosphoprotein</keyword>
<feature type="compositionally biased region" description="Basic and acidic residues" evidence="6">
    <location>
        <begin position="212"/>
        <end position="233"/>
    </location>
</feature>
<dbReference type="CDD" id="cd17535">
    <property type="entry name" value="REC_NarL-like"/>
    <property type="match status" value="1"/>
</dbReference>
<proteinExistence type="predicted"/>
<dbReference type="PROSITE" id="PS50110">
    <property type="entry name" value="RESPONSE_REGULATORY"/>
    <property type="match status" value="1"/>
</dbReference>
<dbReference type="SUPFAM" id="SSF46894">
    <property type="entry name" value="C-terminal effector domain of the bipartite response regulators"/>
    <property type="match status" value="1"/>
</dbReference>
<keyword evidence="10" id="KW-1185">Reference proteome</keyword>